<organism evidence="1 2">
    <name type="scientific">Allacma fusca</name>
    <dbReference type="NCBI Taxonomy" id="39272"/>
    <lineage>
        <taxon>Eukaryota</taxon>
        <taxon>Metazoa</taxon>
        <taxon>Ecdysozoa</taxon>
        <taxon>Arthropoda</taxon>
        <taxon>Hexapoda</taxon>
        <taxon>Collembola</taxon>
        <taxon>Symphypleona</taxon>
        <taxon>Sminthuridae</taxon>
        <taxon>Allacma</taxon>
    </lineage>
</organism>
<dbReference type="AlphaFoldDB" id="A0A8J2K4J7"/>
<protein>
    <submittedName>
        <fullName evidence="1">Uncharacterized protein</fullName>
    </submittedName>
</protein>
<dbReference type="EMBL" id="CAJVCH010224868">
    <property type="protein sequence ID" value="CAG7732102.1"/>
    <property type="molecule type" value="Genomic_DNA"/>
</dbReference>
<gene>
    <name evidence="1" type="ORF">AFUS01_LOCUS20639</name>
</gene>
<reference evidence="1" key="1">
    <citation type="submission" date="2021-06" db="EMBL/GenBank/DDBJ databases">
        <authorList>
            <person name="Hodson N. C."/>
            <person name="Mongue J. A."/>
            <person name="Jaron S. K."/>
        </authorList>
    </citation>
    <scope>NUCLEOTIDE SEQUENCE</scope>
</reference>
<keyword evidence="2" id="KW-1185">Reference proteome</keyword>
<accession>A0A8J2K4J7</accession>
<dbReference type="Proteomes" id="UP000708208">
    <property type="component" value="Unassembled WGS sequence"/>
</dbReference>
<name>A0A8J2K4J7_9HEXA</name>
<sequence>MVSKISFFARMVPQERTLILVPPIHQLAAAQSWTNNQCLPLNGSHKFLRSNEWDSKDYAENRPDWLFYNEDQRLS</sequence>
<proteinExistence type="predicted"/>
<comment type="caution">
    <text evidence="1">The sequence shown here is derived from an EMBL/GenBank/DDBJ whole genome shotgun (WGS) entry which is preliminary data.</text>
</comment>
<evidence type="ECO:0000313" key="1">
    <source>
        <dbReference type="EMBL" id="CAG7732102.1"/>
    </source>
</evidence>
<evidence type="ECO:0000313" key="2">
    <source>
        <dbReference type="Proteomes" id="UP000708208"/>
    </source>
</evidence>
<dbReference type="OrthoDB" id="6042561at2759"/>